<dbReference type="Proteomes" id="UP001652620">
    <property type="component" value="Chromosome 2"/>
</dbReference>
<organism evidence="1 2">
    <name type="scientific">Bactrocera dorsalis</name>
    <name type="common">Oriental fruit fly</name>
    <name type="synonym">Dacus dorsalis</name>
    <dbReference type="NCBI Taxonomy" id="27457"/>
    <lineage>
        <taxon>Eukaryota</taxon>
        <taxon>Metazoa</taxon>
        <taxon>Ecdysozoa</taxon>
        <taxon>Arthropoda</taxon>
        <taxon>Hexapoda</taxon>
        <taxon>Insecta</taxon>
        <taxon>Pterygota</taxon>
        <taxon>Neoptera</taxon>
        <taxon>Endopterygota</taxon>
        <taxon>Diptera</taxon>
        <taxon>Brachycera</taxon>
        <taxon>Muscomorpha</taxon>
        <taxon>Tephritoidea</taxon>
        <taxon>Tephritidae</taxon>
        <taxon>Bactrocera</taxon>
        <taxon>Bactrocera</taxon>
    </lineage>
</organism>
<dbReference type="Pfam" id="PF03564">
    <property type="entry name" value="DUF1759"/>
    <property type="match status" value="1"/>
</dbReference>
<evidence type="ECO:0000313" key="2">
    <source>
        <dbReference type="RefSeq" id="XP_049305981.1"/>
    </source>
</evidence>
<reference evidence="2" key="2">
    <citation type="submission" date="2025-08" db="UniProtKB">
        <authorList>
            <consortium name="RefSeq"/>
        </authorList>
    </citation>
    <scope>IDENTIFICATION</scope>
    <source>
        <tissue evidence="2">Adult</tissue>
    </source>
</reference>
<keyword evidence="1" id="KW-1185">Reference proteome</keyword>
<dbReference type="RefSeq" id="XP_049305981.1">
    <property type="nucleotide sequence ID" value="XM_049450024.1"/>
</dbReference>
<reference evidence="1" key="1">
    <citation type="submission" date="2025-05" db="UniProtKB">
        <authorList>
            <consortium name="RefSeq"/>
        </authorList>
    </citation>
    <scope>NUCLEOTIDE SEQUENCE [LARGE SCALE GENOMIC DNA]</scope>
</reference>
<name>A0ABM3J9S2_BACDO</name>
<gene>
    <name evidence="2" type="primary">LOC125776620</name>
</gene>
<proteinExistence type="predicted"/>
<dbReference type="PANTHER" id="PTHR47331:SF1">
    <property type="entry name" value="GAG-LIKE PROTEIN"/>
    <property type="match status" value="1"/>
</dbReference>
<dbReference type="PANTHER" id="PTHR47331">
    <property type="entry name" value="PHD-TYPE DOMAIN-CONTAINING PROTEIN"/>
    <property type="match status" value="1"/>
</dbReference>
<dbReference type="InterPro" id="IPR005312">
    <property type="entry name" value="DUF1759"/>
</dbReference>
<evidence type="ECO:0000313" key="1">
    <source>
        <dbReference type="Proteomes" id="UP001652620"/>
    </source>
</evidence>
<protein>
    <submittedName>
        <fullName evidence="2">Uncharacterized protein LOC125776620</fullName>
    </submittedName>
</protein>
<sequence length="549" mass="63247">MVNNKNNQNTPAGATRPKQVAKFISESDSLTRYCTRFASSPIQENSESLLEIKSQNLKNFWSRLQAAHDAIVESDDSNVPQNLKQSAYAIYENCLDQYEETKAMISDQLKLIKAIAPTLHPRVELPQMQQYQEASSGIQLELPACDAETFYGGYEEWPSFRDMFTAVYINHPQLSQPQKLYHLRYKTKGQAGEIVKQFALNDDNFNLAWGALKARFENERILVDKQVTTLMNLPKIKKETSVEFSKLESTVSNCLSVLSTLNIPTDSWDPIRVSICTAALPEKSLILWEQSLSSRKKCPTWQQMKDFLTTQYEIAERLEEKIIKNKNIKHDLNVSFNRPQARSKSKSNIIFNKTQTFTSEQRKHTSCELCKRGHTFKTCEKFKKLNLNERNNFVRSKRLCTNCLSHTHNLKNCKSKFNCLYCHKRHHTMLHYSRYPISPQRSAFIKQTKSLIAKANPETENTNSCQQTPCCSKAQRSQTLHSQTQSGLVAEPVTTTPTQVEKTQNQYLNSQLRKFRNIGKLPPILKAHTTFRPRRMAFANNEKKNLNRS</sequence>
<dbReference type="GeneID" id="125776620"/>
<accession>A0ABM3J9S2</accession>